<dbReference type="InterPro" id="IPR036318">
    <property type="entry name" value="FAD-bd_PCMH-like_sf"/>
</dbReference>
<evidence type="ECO:0000256" key="3">
    <source>
        <dbReference type="ARBA" id="ARBA00022630"/>
    </source>
</evidence>
<dbReference type="Gene3D" id="3.40.462.20">
    <property type="match status" value="1"/>
</dbReference>
<evidence type="ECO:0000256" key="4">
    <source>
        <dbReference type="ARBA" id="ARBA00022827"/>
    </source>
</evidence>
<dbReference type="Pfam" id="PF08031">
    <property type="entry name" value="BBE"/>
    <property type="match status" value="1"/>
</dbReference>
<evidence type="ECO:0000256" key="2">
    <source>
        <dbReference type="ARBA" id="ARBA00005466"/>
    </source>
</evidence>
<dbReference type="Pfam" id="PF01565">
    <property type="entry name" value="FAD_binding_4"/>
    <property type="match status" value="1"/>
</dbReference>
<dbReference type="GO" id="GO:0071949">
    <property type="term" value="F:FAD binding"/>
    <property type="evidence" value="ECO:0007669"/>
    <property type="project" value="InterPro"/>
</dbReference>
<dbReference type="SUPFAM" id="SSF56176">
    <property type="entry name" value="FAD-binding/transporter-associated domain-like"/>
    <property type="match status" value="1"/>
</dbReference>
<reference evidence="8" key="1">
    <citation type="journal article" date="2016" name="Genome Announc.">
        <title>Draft genome sequences of fungus Aspergillus calidoustus.</title>
        <authorList>
            <person name="Horn F."/>
            <person name="Linde J."/>
            <person name="Mattern D.J."/>
            <person name="Walther G."/>
            <person name="Guthke R."/>
            <person name="Scherlach K."/>
            <person name="Martin K."/>
            <person name="Brakhage A.A."/>
            <person name="Petzke L."/>
            <person name="Valiante V."/>
        </authorList>
    </citation>
    <scope>NUCLEOTIDE SEQUENCE [LARGE SCALE GENOMIC DNA]</scope>
    <source>
        <strain evidence="8">SF006504</strain>
    </source>
</reference>
<keyword evidence="8" id="KW-1185">Reference proteome</keyword>
<dbReference type="PANTHER" id="PTHR42973:SF9">
    <property type="entry name" value="FAD-BINDING PCMH-TYPE DOMAIN-CONTAINING PROTEIN-RELATED"/>
    <property type="match status" value="1"/>
</dbReference>
<dbReference type="GO" id="GO:0016491">
    <property type="term" value="F:oxidoreductase activity"/>
    <property type="evidence" value="ECO:0007669"/>
    <property type="project" value="UniProtKB-KW"/>
</dbReference>
<dbReference type="InterPro" id="IPR012951">
    <property type="entry name" value="BBE"/>
</dbReference>
<gene>
    <name evidence="7" type="ORF">ASPCAL03069</name>
</gene>
<dbReference type="InterPro" id="IPR050416">
    <property type="entry name" value="FAD-linked_Oxidoreductase"/>
</dbReference>
<keyword evidence="3" id="KW-0285">Flavoprotein</keyword>
<sequence>MQGGLALDLSPLNSIVVDADAGTVTVGPGVPSADVVDPVFEAATGICSCVGLIGATLGAGIGRLSGTHGLMIDALLSVRVVTADGSLLITSETFNPDLFWGIRVAGANLGIVTEPTYRLTPETSTYTSVDLVFPAGSNGTVLDWFADVDISAKWAIGMSMGFSEEAGGAALSVNVVYHGPREEALPVLSPILHSDPGPIRSSVQEVPWNRLSASTGFGSDAQTCVKGTIQDIHGVNIRERDVGSLGEVFELLSTFYAEYPAGRGIGVGFEGWSNEAVVAVPDAEMAFPWRDAQVYTLIRATWTPGDTATQNTVTSLALDIRSRFAATSGYGGLAVYVNYAYGDETLEQMYGARKLRRLSALKRRYDPDNVFRFHHALPSTYP</sequence>
<dbReference type="STRING" id="454130.A0A0U5GM47"/>
<dbReference type="OMA" id="DNVFRFH"/>
<accession>A0A0U5GM47</accession>
<comment type="cofactor">
    <cofactor evidence="1">
        <name>FAD</name>
        <dbReference type="ChEBI" id="CHEBI:57692"/>
    </cofactor>
</comment>
<dbReference type="EMBL" id="CDMC01000002">
    <property type="protein sequence ID" value="CEN60633.1"/>
    <property type="molecule type" value="Genomic_DNA"/>
</dbReference>
<dbReference type="AlphaFoldDB" id="A0A0U5GM47"/>
<dbReference type="Gene3D" id="3.30.465.10">
    <property type="match status" value="1"/>
</dbReference>
<dbReference type="PROSITE" id="PS51387">
    <property type="entry name" value="FAD_PCMH"/>
    <property type="match status" value="1"/>
</dbReference>
<keyword evidence="4" id="KW-0274">FAD</keyword>
<dbReference type="Proteomes" id="UP000054771">
    <property type="component" value="Unassembled WGS sequence"/>
</dbReference>
<protein>
    <recommendedName>
        <fullName evidence="6">FAD-binding PCMH-type domain-containing protein</fullName>
    </recommendedName>
</protein>
<dbReference type="OrthoDB" id="415825at2759"/>
<evidence type="ECO:0000256" key="5">
    <source>
        <dbReference type="ARBA" id="ARBA00023002"/>
    </source>
</evidence>
<dbReference type="InterPro" id="IPR016166">
    <property type="entry name" value="FAD-bd_PCMH"/>
</dbReference>
<evidence type="ECO:0000313" key="7">
    <source>
        <dbReference type="EMBL" id="CEN60633.1"/>
    </source>
</evidence>
<organism evidence="7 8">
    <name type="scientific">Aspergillus calidoustus</name>
    <dbReference type="NCBI Taxonomy" id="454130"/>
    <lineage>
        <taxon>Eukaryota</taxon>
        <taxon>Fungi</taxon>
        <taxon>Dikarya</taxon>
        <taxon>Ascomycota</taxon>
        <taxon>Pezizomycotina</taxon>
        <taxon>Eurotiomycetes</taxon>
        <taxon>Eurotiomycetidae</taxon>
        <taxon>Eurotiales</taxon>
        <taxon>Aspergillaceae</taxon>
        <taxon>Aspergillus</taxon>
        <taxon>Aspergillus subgen. Nidulantes</taxon>
    </lineage>
</organism>
<feature type="domain" description="FAD-binding PCMH-type" evidence="6">
    <location>
        <begin position="1"/>
        <end position="122"/>
    </location>
</feature>
<keyword evidence="5" id="KW-0560">Oxidoreductase</keyword>
<dbReference type="InterPro" id="IPR016169">
    <property type="entry name" value="FAD-bd_PCMH_sub2"/>
</dbReference>
<comment type="similarity">
    <text evidence="2">Belongs to the oxygen-dependent FAD-linked oxidoreductase family.</text>
</comment>
<dbReference type="PANTHER" id="PTHR42973">
    <property type="entry name" value="BINDING OXIDOREDUCTASE, PUTATIVE (AFU_ORTHOLOGUE AFUA_1G17690)-RELATED"/>
    <property type="match status" value="1"/>
</dbReference>
<dbReference type="InterPro" id="IPR006094">
    <property type="entry name" value="Oxid_FAD_bind_N"/>
</dbReference>
<evidence type="ECO:0000313" key="8">
    <source>
        <dbReference type="Proteomes" id="UP000054771"/>
    </source>
</evidence>
<evidence type="ECO:0000256" key="1">
    <source>
        <dbReference type="ARBA" id="ARBA00001974"/>
    </source>
</evidence>
<name>A0A0U5GM47_ASPCI</name>
<proteinExistence type="inferred from homology"/>
<evidence type="ECO:0000259" key="6">
    <source>
        <dbReference type="PROSITE" id="PS51387"/>
    </source>
</evidence>